<keyword evidence="5 6" id="KW-0472">Membrane</keyword>
<feature type="non-terminal residue" evidence="7">
    <location>
        <position position="1"/>
    </location>
</feature>
<keyword evidence="4 6" id="KW-1133">Transmembrane helix</keyword>
<dbReference type="GO" id="GO:0016020">
    <property type="term" value="C:membrane"/>
    <property type="evidence" value="ECO:0007669"/>
    <property type="project" value="UniProtKB-SubCell"/>
</dbReference>
<accession>A0A835GZC0</accession>
<dbReference type="GO" id="GO:0022857">
    <property type="term" value="F:transmembrane transporter activity"/>
    <property type="evidence" value="ECO:0007669"/>
    <property type="project" value="InterPro"/>
</dbReference>
<gene>
    <name evidence="7" type="ORF">IFM89_022647</name>
</gene>
<dbReference type="Gene3D" id="1.20.1250.20">
    <property type="entry name" value="MFS general substrate transporter like domains"/>
    <property type="match status" value="2"/>
</dbReference>
<evidence type="ECO:0000256" key="4">
    <source>
        <dbReference type="ARBA" id="ARBA00022989"/>
    </source>
</evidence>
<protein>
    <submittedName>
        <fullName evidence="7">Uncharacterized protein</fullName>
    </submittedName>
</protein>
<sequence length="379" mass="43223">ESGLVEAKDLVGTGKVRLAEVFFFFCVSSSLSQFDDFEPKEKTKKLSFFNWWTFSIFFGTLFANTILLYVQDNVGWRRRLWAYNNLVAISILIFLVGTPFYRHKVPTGSPFTSMSRVLVATIRKWMIPVPSDPKELYELDMAEYAKKQKYRIDSTPSLRFLNKVFVKAGSSRSMDTKYGNPSLGDNNTNDMHASDFDCNISTQDYGSSRLTPFLSSKVQLFAEIMRKWTKNLRGITLLQRMGMGFIFHILVMVSCISLTEMRRLGVAKDHGVMLWQYGSLLSWSKPNGARSTAYAPGHCSYKVYHVVLIIPGVVATFINSEKNELRDEKQRLKAEKEKPRQVKAMTSQPSFMPHPYAIPTAFAPQAQARQQADAIHRLP</sequence>
<dbReference type="EMBL" id="JADFTS010000009">
    <property type="protein sequence ID" value="KAF9589320.1"/>
    <property type="molecule type" value="Genomic_DNA"/>
</dbReference>
<feature type="transmembrane region" description="Helical" evidence="6">
    <location>
        <begin position="237"/>
        <end position="258"/>
    </location>
</feature>
<feature type="transmembrane region" description="Helical" evidence="6">
    <location>
        <begin position="82"/>
        <end position="101"/>
    </location>
</feature>
<dbReference type="Pfam" id="PF00854">
    <property type="entry name" value="PTR2"/>
    <property type="match status" value="1"/>
</dbReference>
<keyword evidence="8" id="KW-1185">Reference proteome</keyword>
<evidence type="ECO:0000313" key="8">
    <source>
        <dbReference type="Proteomes" id="UP000631114"/>
    </source>
</evidence>
<proteinExistence type="inferred from homology"/>
<dbReference type="InterPro" id="IPR036259">
    <property type="entry name" value="MFS_trans_sf"/>
</dbReference>
<dbReference type="PANTHER" id="PTHR11654">
    <property type="entry name" value="OLIGOPEPTIDE TRANSPORTER-RELATED"/>
    <property type="match status" value="1"/>
</dbReference>
<keyword evidence="3 6" id="KW-0812">Transmembrane</keyword>
<name>A0A835GZC0_9MAGN</name>
<dbReference type="InterPro" id="IPR000109">
    <property type="entry name" value="POT_fam"/>
</dbReference>
<evidence type="ECO:0000256" key="1">
    <source>
        <dbReference type="ARBA" id="ARBA00004141"/>
    </source>
</evidence>
<comment type="similarity">
    <text evidence="2">Belongs to the major facilitator superfamily. Proton-dependent oligopeptide transporter (POT/PTR) (TC 2.A.17) family.</text>
</comment>
<evidence type="ECO:0000313" key="7">
    <source>
        <dbReference type="EMBL" id="KAF9589320.1"/>
    </source>
</evidence>
<dbReference type="Proteomes" id="UP000631114">
    <property type="component" value="Unassembled WGS sequence"/>
</dbReference>
<reference evidence="7 8" key="1">
    <citation type="submission" date="2020-10" db="EMBL/GenBank/DDBJ databases">
        <title>The Coptis chinensis genome and diversification of protoberbering-type alkaloids.</title>
        <authorList>
            <person name="Wang B."/>
            <person name="Shu S."/>
            <person name="Song C."/>
            <person name="Liu Y."/>
        </authorList>
    </citation>
    <scope>NUCLEOTIDE SEQUENCE [LARGE SCALE GENOMIC DNA]</scope>
    <source>
        <strain evidence="7">HL-2020</strain>
        <tissue evidence="7">Leaf</tissue>
    </source>
</reference>
<comment type="caution">
    <text evidence="7">The sequence shown here is derived from an EMBL/GenBank/DDBJ whole genome shotgun (WGS) entry which is preliminary data.</text>
</comment>
<dbReference type="OrthoDB" id="8904098at2759"/>
<organism evidence="7 8">
    <name type="scientific">Coptis chinensis</name>
    <dbReference type="NCBI Taxonomy" id="261450"/>
    <lineage>
        <taxon>Eukaryota</taxon>
        <taxon>Viridiplantae</taxon>
        <taxon>Streptophyta</taxon>
        <taxon>Embryophyta</taxon>
        <taxon>Tracheophyta</taxon>
        <taxon>Spermatophyta</taxon>
        <taxon>Magnoliopsida</taxon>
        <taxon>Ranunculales</taxon>
        <taxon>Ranunculaceae</taxon>
        <taxon>Coptidoideae</taxon>
        <taxon>Coptis</taxon>
    </lineage>
</organism>
<evidence type="ECO:0000256" key="3">
    <source>
        <dbReference type="ARBA" id="ARBA00022692"/>
    </source>
</evidence>
<dbReference type="AlphaFoldDB" id="A0A835GZC0"/>
<evidence type="ECO:0000256" key="5">
    <source>
        <dbReference type="ARBA" id="ARBA00023136"/>
    </source>
</evidence>
<evidence type="ECO:0000256" key="6">
    <source>
        <dbReference type="SAM" id="Phobius"/>
    </source>
</evidence>
<evidence type="ECO:0000256" key="2">
    <source>
        <dbReference type="ARBA" id="ARBA00005982"/>
    </source>
</evidence>
<feature type="transmembrane region" description="Helical" evidence="6">
    <location>
        <begin position="49"/>
        <end position="70"/>
    </location>
</feature>
<comment type="subcellular location">
    <subcellularLocation>
        <location evidence="1">Membrane</location>
        <topology evidence="1">Multi-pass membrane protein</topology>
    </subcellularLocation>
</comment>